<proteinExistence type="predicted"/>
<protein>
    <submittedName>
        <fullName evidence="3">Ribosomal_L7Ae domain-containing protein</fullName>
    </submittedName>
</protein>
<dbReference type="WBParaSite" id="maker-unitig_43461-snap-gene-0.1-mRNA-1">
    <property type="protein sequence ID" value="maker-unitig_43461-snap-gene-0.1-mRNA-1"/>
    <property type="gene ID" value="maker-unitig_43461-snap-gene-0.1"/>
</dbReference>
<keyword evidence="2" id="KW-1185">Reference proteome</keyword>
<reference evidence="3" key="1">
    <citation type="submission" date="2016-11" db="UniProtKB">
        <authorList>
            <consortium name="WormBaseParasite"/>
        </authorList>
    </citation>
    <scope>IDENTIFICATION</scope>
</reference>
<organism evidence="2 3">
    <name type="scientific">Macrostomum lignano</name>
    <dbReference type="NCBI Taxonomy" id="282301"/>
    <lineage>
        <taxon>Eukaryota</taxon>
        <taxon>Metazoa</taxon>
        <taxon>Spiralia</taxon>
        <taxon>Lophotrochozoa</taxon>
        <taxon>Platyhelminthes</taxon>
        <taxon>Rhabditophora</taxon>
        <taxon>Macrostomorpha</taxon>
        <taxon>Macrostomida</taxon>
        <taxon>Macrostomidae</taxon>
        <taxon>Macrostomum</taxon>
    </lineage>
</organism>
<evidence type="ECO:0000256" key="1">
    <source>
        <dbReference type="SAM" id="MobiDB-lite"/>
    </source>
</evidence>
<feature type="compositionally biased region" description="Polar residues" evidence="1">
    <location>
        <begin position="90"/>
        <end position="100"/>
    </location>
</feature>
<name>A0A1I8FRA3_9PLAT</name>
<evidence type="ECO:0000313" key="2">
    <source>
        <dbReference type="Proteomes" id="UP000095280"/>
    </source>
</evidence>
<sequence length="155" mass="16966">QKLANRQLPPQLAIPRARQASTKLAARIRHQSAVTTLQNLLELQRPVGTAIASQAKLPLSSRPARDRRSAGLRGVQDPTKAEGIRPSPDGQAQSEITSRPTQPPADARAERAKKIRKLTEDTKTGVFLVKDLSDLSHRFKVRANAEQLGMTGRGR</sequence>
<evidence type="ECO:0000313" key="3">
    <source>
        <dbReference type="WBParaSite" id="maker-unitig_43461-snap-gene-0.1-mRNA-1"/>
    </source>
</evidence>
<accession>A0A1I8FRA3</accession>
<dbReference type="AlphaFoldDB" id="A0A1I8FRA3"/>
<feature type="compositionally biased region" description="Basic and acidic residues" evidence="1">
    <location>
        <begin position="107"/>
        <end position="117"/>
    </location>
</feature>
<feature type="region of interest" description="Disordered" evidence="1">
    <location>
        <begin position="51"/>
        <end position="117"/>
    </location>
</feature>
<dbReference type="Proteomes" id="UP000095280">
    <property type="component" value="Unplaced"/>
</dbReference>